<dbReference type="EMBL" id="CP014327">
    <property type="protein sequence ID" value="AML51861.1"/>
    <property type="molecule type" value="Genomic_DNA"/>
</dbReference>
<keyword evidence="1" id="KW-1133">Transmembrane helix</keyword>
<keyword evidence="3" id="KW-1185">Reference proteome</keyword>
<keyword evidence="1" id="KW-0472">Membrane</keyword>
<feature type="transmembrane region" description="Helical" evidence="1">
    <location>
        <begin position="45"/>
        <end position="72"/>
    </location>
</feature>
<evidence type="ECO:0000313" key="3">
    <source>
        <dbReference type="Proteomes" id="UP000070371"/>
    </source>
</evidence>
<dbReference type="Proteomes" id="UP000070371">
    <property type="component" value="Chromosome"/>
</dbReference>
<sequence length="77" mass="8492">MIILGSFFLIGVCGFTYLILALQVNGSFPPFYEKGNMEKEIELVIPFMFAILAILVAAAFIHSNLFILFGLVSAWCG</sequence>
<dbReference type="KEGG" id="hat:RC74_11835"/>
<protein>
    <submittedName>
        <fullName evidence="2">Uncharacterized protein</fullName>
    </submittedName>
</protein>
<organism evidence="2 3">
    <name type="scientific">Falsihalocynthiibacter arcticus</name>
    <dbReference type="NCBI Taxonomy" id="1579316"/>
    <lineage>
        <taxon>Bacteria</taxon>
        <taxon>Pseudomonadati</taxon>
        <taxon>Pseudomonadota</taxon>
        <taxon>Alphaproteobacteria</taxon>
        <taxon>Rhodobacterales</taxon>
        <taxon>Roseobacteraceae</taxon>
        <taxon>Falsihalocynthiibacter</taxon>
    </lineage>
</organism>
<keyword evidence="1" id="KW-0812">Transmembrane</keyword>
<gene>
    <name evidence="2" type="ORF">RC74_11835</name>
</gene>
<evidence type="ECO:0000256" key="1">
    <source>
        <dbReference type="SAM" id="Phobius"/>
    </source>
</evidence>
<reference evidence="2 3" key="1">
    <citation type="submission" date="2016-02" db="EMBL/GenBank/DDBJ databases">
        <title>Complete genome sequence of Halocynthiibacter arcticus PAMC 20958t from arctic marine sediment.</title>
        <authorList>
            <person name="Lee Y.M."/>
            <person name="Baek K."/>
            <person name="Lee H.K."/>
            <person name="Shin S.C."/>
        </authorList>
    </citation>
    <scope>NUCLEOTIDE SEQUENCE [LARGE SCALE GENOMIC DNA]</scope>
    <source>
        <strain evidence="2">PAMC 20958</strain>
    </source>
</reference>
<dbReference type="AlphaFoldDB" id="A0A126V0K9"/>
<evidence type="ECO:0000313" key="2">
    <source>
        <dbReference type="EMBL" id="AML51861.1"/>
    </source>
</evidence>
<accession>A0A126V0K9</accession>
<proteinExistence type="predicted"/>
<name>A0A126V0K9_9RHOB</name>